<dbReference type="AlphaFoldDB" id="A0A5K7SB23"/>
<evidence type="ECO:0000256" key="7">
    <source>
        <dbReference type="ARBA" id="ARBA00022763"/>
    </source>
</evidence>
<dbReference type="PROSITE" id="PS00130">
    <property type="entry name" value="U_DNA_GLYCOSYLASE"/>
    <property type="match status" value="1"/>
</dbReference>
<dbReference type="NCBIfam" id="TIGR00628">
    <property type="entry name" value="ung"/>
    <property type="match status" value="1"/>
</dbReference>
<evidence type="ECO:0000256" key="2">
    <source>
        <dbReference type="ARBA" id="ARBA00002631"/>
    </source>
</evidence>
<dbReference type="GO" id="GO:0004844">
    <property type="term" value="F:uracil DNA N-glycosylase activity"/>
    <property type="evidence" value="ECO:0007669"/>
    <property type="project" value="UniProtKB-UniRule"/>
</dbReference>
<feature type="active site" description="Proton acceptor" evidence="10 11">
    <location>
        <position position="85"/>
    </location>
</feature>
<evidence type="ECO:0000256" key="5">
    <source>
        <dbReference type="ARBA" id="ARBA00018429"/>
    </source>
</evidence>
<name>A0A5K7SB23_9BACT</name>
<protein>
    <recommendedName>
        <fullName evidence="5 10">Uracil-DNA glycosylase</fullName>
        <shortName evidence="10">UDG</shortName>
        <ecNumber evidence="4 10">3.2.2.27</ecNumber>
    </recommendedName>
</protein>
<sequence>MEFEFRRIYGYFALSKSGIIMDVKIEASWKEQLRDEFEKPYFKQLTDFVRSEYTSQTVYPPAKLIFNAFEQCPFDQVKVVILGQDPYHGPGQAHGLCFSVNDGVDFPPSLQNIFKEIQADTGAAVPTSGNLERWAKQGVLLLNATLTVRAHTAGSHQKKGWEQFTDSVIHLVANRLENVVFILWGNYAISKGEFIDSRKHLILKSVHPSPLSASRGFFGNHQFSTTNKYLLEHGKTPVKW</sequence>
<dbReference type="NCBIfam" id="NF003588">
    <property type="entry name" value="PRK05254.1-1"/>
    <property type="match status" value="1"/>
</dbReference>
<dbReference type="InterPro" id="IPR036895">
    <property type="entry name" value="Uracil-DNA_glycosylase-like_sf"/>
</dbReference>
<dbReference type="KEGG" id="anf:AQPE_2880"/>
<feature type="domain" description="Uracil-DNA glycosylase-like" evidence="13">
    <location>
        <begin position="70"/>
        <end position="230"/>
    </location>
</feature>
<accession>A0A5K7SB23</accession>
<dbReference type="EC" id="3.2.2.27" evidence="4 10"/>
<keyword evidence="15" id="KW-1185">Reference proteome</keyword>
<comment type="similarity">
    <text evidence="3 10 12">Belongs to the uracil-DNA glycosylase (UDG) superfamily. UNG family.</text>
</comment>
<keyword evidence="8 10" id="KW-0378">Hydrolase</keyword>
<dbReference type="SUPFAM" id="SSF52141">
    <property type="entry name" value="Uracil-DNA glycosylase-like"/>
    <property type="match status" value="1"/>
</dbReference>
<evidence type="ECO:0000256" key="8">
    <source>
        <dbReference type="ARBA" id="ARBA00022801"/>
    </source>
</evidence>
<dbReference type="Pfam" id="PF03167">
    <property type="entry name" value="UDG"/>
    <property type="match status" value="1"/>
</dbReference>
<dbReference type="InterPro" id="IPR002043">
    <property type="entry name" value="UDG_fam1"/>
</dbReference>
<evidence type="ECO:0000256" key="6">
    <source>
        <dbReference type="ARBA" id="ARBA00022490"/>
    </source>
</evidence>
<keyword evidence="6 10" id="KW-0963">Cytoplasm</keyword>
<proteinExistence type="inferred from homology"/>
<evidence type="ECO:0000313" key="14">
    <source>
        <dbReference type="EMBL" id="BBE18715.1"/>
    </source>
</evidence>
<keyword evidence="7 10" id="KW-0227">DNA damage</keyword>
<comment type="function">
    <text evidence="2 10 12">Excises uracil residues from the DNA which can arise as a result of misincorporation of dUMP residues by DNA polymerase or due to deamination of cytosine.</text>
</comment>
<dbReference type="GO" id="GO:0005737">
    <property type="term" value="C:cytoplasm"/>
    <property type="evidence" value="ECO:0007669"/>
    <property type="project" value="UniProtKB-SubCell"/>
</dbReference>
<dbReference type="PANTHER" id="PTHR11264">
    <property type="entry name" value="URACIL-DNA GLYCOSYLASE"/>
    <property type="match status" value="1"/>
</dbReference>
<dbReference type="GO" id="GO:0097510">
    <property type="term" value="P:base-excision repair, AP site formation via deaminated base removal"/>
    <property type="evidence" value="ECO:0007669"/>
    <property type="project" value="TreeGrafter"/>
</dbReference>
<evidence type="ECO:0000256" key="4">
    <source>
        <dbReference type="ARBA" id="ARBA00012030"/>
    </source>
</evidence>
<dbReference type="NCBIfam" id="NF003589">
    <property type="entry name" value="PRK05254.1-2"/>
    <property type="match status" value="1"/>
</dbReference>
<dbReference type="NCBIfam" id="NF003591">
    <property type="entry name" value="PRK05254.1-4"/>
    <property type="match status" value="1"/>
</dbReference>
<evidence type="ECO:0000256" key="12">
    <source>
        <dbReference type="RuleBase" id="RU003780"/>
    </source>
</evidence>
<comment type="catalytic activity">
    <reaction evidence="1 10 12">
        <text>Hydrolyzes single-stranded DNA or mismatched double-stranded DNA and polynucleotides, releasing free uracil.</text>
        <dbReference type="EC" id="3.2.2.27"/>
    </reaction>
</comment>
<evidence type="ECO:0000256" key="10">
    <source>
        <dbReference type="HAMAP-Rule" id="MF_00148"/>
    </source>
</evidence>
<comment type="subcellular location">
    <subcellularLocation>
        <location evidence="10">Cytoplasm</location>
    </subcellularLocation>
</comment>
<organism evidence="14 15">
    <name type="scientific">Aquipluma nitroreducens</name>
    <dbReference type="NCBI Taxonomy" id="2010828"/>
    <lineage>
        <taxon>Bacteria</taxon>
        <taxon>Pseudomonadati</taxon>
        <taxon>Bacteroidota</taxon>
        <taxon>Bacteroidia</taxon>
        <taxon>Marinilabiliales</taxon>
        <taxon>Prolixibacteraceae</taxon>
        <taxon>Aquipluma</taxon>
    </lineage>
</organism>
<dbReference type="FunFam" id="3.40.470.10:FF:000001">
    <property type="entry name" value="Uracil-DNA glycosylase"/>
    <property type="match status" value="1"/>
</dbReference>
<evidence type="ECO:0000313" key="15">
    <source>
        <dbReference type="Proteomes" id="UP001193389"/>
    </source>
</evidence>
<dbReference type="Proteomes" id="UP001193389">
    <property type="component" value="Chromosome"/>
</dbReference>
<dbReference type="HAMAP" id="MF_00148">
    <property type="entry name" value="UDG"/>
    <property type="match status" value="1"/>
</dbReference>
<dbReference type="EMBL" id="AP018694">
    <property type="protein sequence ID" value="BBE18715.1"/>
    <property type="molecule type" value="Genomic_DNA"/>
</dbReference>
<dbReference type="Gene3D" id="3.40.470.10">
    <property type="entry name" value="Uracil-DNA glycosylase-like domain"/>
    <property type="match status" value="1"/>
</dbReference>
<dbReference type="InterPro" id="IPR005122">
    <property type="entry name" value="Uracil-DNA_glycosylase-like"/>
</dbReference>
<keyword evidence="9 10" id="KW-0234">DNA repair</keyword>
<dbReference type="SMART" id="SM00987">
    <property type="entry name" value="UreE_C"/>
    <property type="match status" value="1"/>
</dbReference>
<evidence type="ECO:0000256" key="9">
    <source>
        <dbReference type="ARBA" id="ARBA00023204"/>
    </source>
</evidence>
<dbReference type="InterPro" id="IPR018085">
    <property type="entry name" value="Ura-DNA_Glyclase_AS"/>
</dbReference>
<dbReference type="NCBIfam" id="NF003592">
    <property type="entry name" value="PRK05254.1-5"/>
    <property type="match status" value="1"/>
</dbReference>
<reference evidence="14" key="1">
    <citation type="journal article" date="2020" name="Int. J. Syst. Evol. Microbiol.">
        <title>Aquipluma nitroreducens gen. nov. sp. nov., a novel facultatively anaerobic bacterium isolated from a freshwater lake.</title>
        <authorList>
            <person name="Watanabe M."/>
            <person name="Kojima H."/>
            <person name="Fukui M."/>
        </authorList>
    </citation>
    <scope>NUCLEOTIDE SEQUENCE</scope>
    <source>
        <strain evidence="14">MeG22</strain>
    </source>
</reference>
<dbReference type="SMART" id="SM00986">
    <property type="entry name" value="UDG"/>
    <property type="match status" value="1"/>
</dbReference>
<evidence type="ECO:0000256" key="1">
    <source>
        <dbReference type="ARBA" id="ARBA00001400"/>
    </source>
</evidence>
<dbReference type="CDD" id="cd10027">
    <property type="entry name" value="UDG-F1-like"/>
    <property type="match status" value="1"/>
</dbReference>
<evidence type="ECO:0000259" key="13">
    <source>
        <dbReference type="SMART" id="SM00986"/>
    </source>
</evidence>
<dbReference type="PANTHER" id="PTHR11264:SF0">
    <property type="entry name" value="URACIL-DNA GLYCOSYLASE"/>
    <property type="match status" value="1"/>
</dbReference>
<evidence type="ECO:0000256" key="3">
    <source>
        <dbReference type="ARBA" id="ARBA00008184"/>
    </source>
</evidence>
<gene>
    <name evidence="10" type="primary">ung</name>
    <name evidence="14" type="ORF">AQPE_2880</name>
</gene>
<evidence type="ECO:0000256" key="11">
    <source>
        <dbReference type="PROSITE-ProRule" id="PRU10072"/>
    </source>
</evidence>